<organism evidence="3 4">
    <name type="scientific">Roseateles violae</name>
    <dbReference type="NCBI Taxonomy" id="3058042"/>
    <lineage>
        <taxon>Bacteria</taxon>
        <taxon>Pseudomonadati</taxon>
        <taxon>Pseudomonadota</taxon>
        <taxon>Betaproteobacteria</taxon>
        <taxon>Burkholderiales</taxon>
        <taxon>Sphaerotilaceae</taxon>
        <taxon>Roseateles</taxon>
    </lineage>
</organism>
<dbReference type="SUPFAM" id="SSF50494">
    <property type="entry name" value="Trypsin-like serine proteases"/>
    <property type="match status" value="1"/>
</dbReference>
<dbReference type="Pfam" id="PF00089">
    <property type="entry name" value="Trypsin"/>
    <property type="match status" value="1"/>
</dbReference>
<feature type="chain" id="PRO_5047177962" evidence="1">
    <location>
        <begin position="24"/>
        <end position="276"/>
    </location>
</feature>
<dbReference type="RefSeq" id="WP_290357408.1">
    <property type="nucleotide sequence ID" value="NZ_JAUHHC010000001.1"/>
</dbReference>
<accession>A0ABT8DPT2</accession>
<feature type="domain" description="Peptidase S1" evidence="2">
    <location>
        <begin position="23"/>
        <end position="227"/>
    </location>
</feature>
<dbReference type="GO" id="GO:0016787">
    <property type="term" value="F:hydrolase activity"/>
    <property type="evidence" value="ECO:0007669"/>
    <property type="project" value="UniProtKB-KW"/>
</dbReference>
<dbReference type="InterPro" id="IPR001254">
    <property type="entry name" value="Trypsin_dom"/>
</dbReference>
<dbReference type="EMBL" id="JAUHHC010000001">
    <property type="protein sequence ID" value="MDN3919093.1"/>
    <property type="molecule type" value="Genomic_DNA"/>
</dbReference>
<evidence type="ECO:0000259" key="2">
    <source>
        <dbReference type="SMART" id="SM00020"/>
    </source>
</evidence>
<dbReference type="SMART" id="SM00020">
    <property type="entry name" value="Tryp_SPc"/>
    <property type="match status" value="1"/>
</dbReference>
<dbReference type="Gene3D" id="2.40.10.10">
    <property type="entry name" value="Trypsin-like serine proteases"/>
    <property type="match status" value="1"/>
</dbReference>
<reference evidence="3 4" key="1">
    <citation type="submission" date="2023-06" db="EMBL/GenBank/DDBJ databases">
        <title>Pelomonas sp. PFR6 16S ribosomal RNA gene Genome sequencing and assembly.</title>
        <authorList>
            <person name="Woo H."/>
        </authorList>
    </citation>
    <scope>NUCLEOTIDE SEQUENCE [LARGE SCALE GENOMIC DNA]</scope>
    <source>
        <strain evidence="3 4">PFR6</strain>
    </source>
</reference>
<dbReference type="Proteomes" id="UP001228044">
    <property type="component" value="Unassembled WGS sequence"/>
</dbReference>
<keyword evidence="3" id="KW-0378">Hydrolase</keyword>
<evidence type="ECO:0000256" key="1">
    <source>
        <dbReference type="SAM" id="SignalP"/>
    </source>
</evidence>
<proteinExistence type="predicted"/>
<dbReference type="InterPro" id="IPR009003">
    <property type="entry name" value="Peptidase_S1_PA"/>
</dbReference>
<keyword evidence="1" id="KW-0732">Signal</keyword>
<dbReference type="EC" id="3.4.21.-" evidence="3"/>
<sequence length="276" mass="28882">MSFPRCPSLFACLLLALAAPAHAIVGGTPTTAFGQVSNGVQIAPNWVLTARHVGYAVGGGYANGYGASTVAARYDAIDAGVPFPTLDLALLRLATPIAAPALSLNSSILAESDAYAIPATMVTAQNQAPRGYAPTTVREFAPKADPDDEGPKTPVDVMWLVSYPDGFGAPYVQSGDSGGALFIGHVSDALTPLWGITSAQLYDEDEQGQRSNFRSAFVQLGNFRSWIDTTMSADLADTQLAAWVQTSAVPEASPATLLVLGLLALLRLCGRRNRLA</sequence>
<name>A0ABT8DPT2_9BURK</name>
<protein>
    <submittedName>
        <fullName evidence="3">Trypsin-like serine protease</fullName>
        <ecNumber evidence="3">3.4.21.-</ecNumber>
    </submittedName>
</protein>
<dbReference type="InterPro" id="IPR043504">
    <property type="entry name" value="Peptidase_S1_PA_chymotrypsin"/>
</dbReference>
<gene>
    <name evidence="3" type="ORF">QWJ38_02255</name>
</gene>
<evidence type="ECO:0000313" key="4">
    <source>
        <dbReference type="Proteomes" id="UP001228044"/>
    </source>
</evidence>
<evidence type="ECO:0000313" key="3">
    <source>
        <dbReference type="EMBL" id="MDN3919093.1"/>
    </source>
</evidence>
<feature type="signal peptide" evidence="1">
    <location>
        <begin position="1"/>
        <end position="23"/>
    </location>
</feature>
<comment type="caution">
    <text evidence="3">The sequence shown here is derived from an EMBL/GenBank/DDBJ whole genome shotgun (WGS) entry which is preliminary data.</text>
</comment>
<keyword evidence="4" id="KW-1185">Reference proteome</keyword>